<comment type="caution">
    <text evidence="1">The sequence shown here is derived from an EMBL/GenBank/DDBJ whole genome shotgun (WGS) entry which is preliminary data.</text>
</comment>
<dbReference type="EMBL" id="AGZG01000116">
    <property type="protein sequence ID" value="EKB62131.1"/>
    <property type="molecule type" value="Genomic_DNA"/>
</dbReference>
<reference evidence="1 2" key="1">
    <citation type="submission" date="2012-07" db="EMBL/GenBank/DDBJ databases">
        <title>The Genome Sequence of Lactobacillus crispatus FB077-07.</title>
        <authorList>
            <consortium name="The Broad Institute Genome Sequencing Platform"/>
            <person name="Earl A."/>
            <person name="Ward D."/>
            <person name="Feldgarden M."/>
            <person name="Gevers D."/>
            <person name="Saerens B."/>
            <person name="Vaneechoutte M."/>
            <person name="Walker B."/>
            <person name="Young S.K."/>
            <person name="Zeng Q."/>
            <person name="Gargeya S."/>
            <person name="Fitzgerald M."/>
            <person name="Haas B."/>
            <person name="Abouelleil A."/>
            <person name="Alvarado L."/>
            <person name="Arachchi H.M."/>
            <person name="Berlin A.M."/>
            <person name="Chapman S.B."/>
            <person name="Goldberg J."/>
            <person name="Griggs A."/>
            <person name="Gujja S."/>
            <person name="Hansen M."/>
            <person name="Howarth C."/>
            <person name="Imamovic A."/>
            <person name="Larimer J."/>
            <person name="McCowen C."/>
            <person name="Montmayeur A."/>
            <person name="Murphy C."/>
            <person name="Neiman D."/>
            <person name="Pearson M."/>
            <person name="Priest M."/>
            <person name="Roberts A."/>
            <person name="Saif S."/>
            <person name="Shea T."/>
            <person name="Sisk P."/>
            <person name="Sykes S."/>
            <person name="Wortman J."/>
            <person name="Nusbaum C."/>
            <person name="Birren B."/>
        </authorList>
    </citation>
    <scope>NUCLEOTIDE SEQUENCE [LARGE SCALE GENOMIC DNA]</scope>
    <source>
        <strain evidence="1 2">FB077-07</strain>
    </source>
</reference>
<dbReference type="AlphaFoldDB" id="K1M3Z4"/>
<evidence type="ECO:0000313" key="2">
    <source>
        <dbReference type="Proteomes" id="UP000004722"/>
    </source>
</evidence>
<dbReference type="HOGENOM" id="CLU_993183_0_0_9"/>
<sequence length="280" mass="33217">MRDYEKEFKDKIANLVKIKEENGNNQGAKLSYNDLIVPKFVTIIQKYEMRANRHEHHIGLIVSLLPEWAISFNQIEKPAPGMKTTVTLEEEQEQFDSYYQQHPDKTKPVDMWKAPLAIRYEYFDNVYNLNTGTMKAGHKFLTYQEAVEIFTKDEKFQESVKDHAVVVGKYCLQYVYLQKQEDKTKAHPYWVYPKHYKAIIDKATYDKLKKHQAFVCKTKLPNSDNNVEKTAINLFVKPATRYDVEHFKELDLVKTTELDKDQKLAVNNFKYREYIQRKQK</sequence>
<evidence type="ECO:0000313" key="1">
    <source>
        <dbReference type="EMBL" id="EKB62131.1"/>
    </source>
</evidence>
<dbReference type="RefSeq" id="WP_005729946.1">
    <property type="nucleotide sequence ID" value="NZ_JH932275.1"/>
</dbReference>
<organism evidence="1 2">
    <name type="scientific">Lactobacillus crispatus FB077-07</name>
    <dbReference type="NCBI Taxonomy" id="883092"/>
    <lineage>
        <taxon>Bacteria</taxon>
        <taxon>Bacillati</taxon>
        <taxon>Bacillota</taxon>
        <taxon>Bacilli</taxon>
        <taxon>Lactobacillales</taxon>
        <taxon>Lactobacillaceae</taxon>
        <taxon>Lactobacillus</taxon>
    </lineage>
</organism>
<accession>K1M3Z4</accession>
<dbReference type="PATRIC" id="fig|883092.3.peg.2434"/>
<proteinExistence type="predicted"/>
<protein>
    <submittedName>
        <fullName evidence="1">Uncharacterized protein</fullName>
    </submittedName>
</protein>
<dbReference type="OrthoDB" id="9993037at2"/>
<dbReference type="Proteomes" id="UP000004722">
    <property type="component" value="Unassembled WGS sequence"/>
</dbReference>
<gene>
    <name evidence="1" type="ORF">HMPREF9249_02452</name>
</gene>
<name>K1M3Z4_9LACO</name>